<name>A0AAV3YPE4_9GAST</name>
<sequence>MQGVGNTILSLQQAMLAFENKLELFITDIETGRLLNFENRNLKIHAQPVPSSLSPTSDDDDVNDEDDDDEDEDDDFIKNI</sequence>
<protein>
    <submittedName>
        <fullName evidence="2">General transcription factor ii-i repeat domain-containing 2-like protein</fullName>
    </submittedName>
</protein>
<dbReference type="Proteomes" id="UP000735302">
    <property type="component" value="Unassembled WGS sequence"/>
</dbReference>
<proteinExistence type="predicted"/>
<comment type="caution">
    <text evidence="2">The sequence shown here is derived from an EMBL/GenBank/DDBJ whole genome shotgun (WGS) entry which is preliminary data.</text>
</comment>
<accession>A0AAV3YPE4</accession>
<evidence type="ECO:0000313" key="2">
    <source>
        <dbReference type="EMBL" id="GFN84280.1"/>
    </source>
</evidence>
<reference evidence="2 3" key="1">
    <citation type="journal article" date="2021" name="Elife">
        <title>Chloroplast acquisition without the gene transfer in kleptoplastic sea slugs, Plakobranchus ocellatus.</title>
        <authorList>
            <person name="Maeda T."/>
            <person name="Takahashi S."/>
            <person name="Yoshida T."/>
            <person name="Shimamura S."/>
            <person name="Takaki Y."/>
            <person name="Nagai Y."/>
            <person name="Toyoda A."/>
            <person name="Suzuki Y."/>
            <person name="Arimoto A."/>
            <person name="Ishii H."/>
            <person name="Satoh N."/>
            <person name="Nishiyama T."/>
            <person name="Hasebe M."/>
            <person name="Maruyama T."/>
            <person name="Minagawa J."/>
            <person name="Obokata J."/>
            <person name="Shigenobu S."/>
        </authorList>
    </citation>
    <scope>NUCLEOTIDE SEQUENCE [LARGE SCALE GENOMIC DNA]</scope>
</reference>
<feature type="compositionally biased region" description="Acidic residues" evidence="1">
    <location>
        <begin position="57"/>
        <end position="80"/>
    </location>
</feature>
<dbReference type="AlphaFoldDB" id="A0AAV3YPE4"/>
<organism evidence="2 3">
    <name type="scientific">Plakobranchus ocellatus</name>
    <dbReference type="NCBI Taxonomy" id="259542"/>
    <lineage>
        <taxon>Eukaryota</taxon>
        <taxon>Metazoa</taxon>
        <taxon>Spiralia</taxon>
        <taxon>Lophotrochozoa</taxon>
        <taxon>Mollusca</taxon>
        <taxon>Gastropoda</taxon>
        <taxon>Heterobranchia</taxon>
        <taxon>Euthyneura</taxon>
        <taxon>Panpulmonata</taxon>
        <taxon>Sacoglossa</taxon>
        <taxon>Placobranchoidea</taxon>
        <taxon>Plakobranchidae</taxon>
        <taxon>Plakobranchus</taxon>
    </lineage>
</organism>
<evidence type="ECO:0000313" key="3">
    <source>
        <dbReference type="Proteomes" id="UP000735302"/>
    </source>
</evidence>
<keyword evidence="3" id="KW-1185">Reference proteome</keyword>
<dbReference type="EMBL" id="BLXT01001295">
    <property type="protein sequence ID" value="GFN84280.1"/>
    <property type="molecule type" value="Genomic_DNA"/>
</dbReference>
<gene>
    <name evidence="2" type="ORF">PoB_001078600</name>
</gene>
<feature type="region of interest" description="Disordered" evidence="1">
    <location>
        <begin position="45"/>
        <end position="80"/>
    </location>
</feature>
<evidence type="ECO:0000256" key="1">
    <source>
        <dbReference type="SAM" id="MobiDB-lite"/>
    </source>
</evidence>